<gene>
    <name evidence="2" type="ORF">DPN68_04545</name>
</gene>
<dbReference type="Proteomes" id="UP000253319">
    <property type="component" value="Unassembled WGS sequence"/>
</dbReference>
<reference evidence="2 3" key="1">
    <citation type="submission" date="2018-06" db="EMBL/GenBank/DDBJ databases">
        <title>Flavobacterium tibetense sp. nov., isolated from a wetland YonghuCo on Tibetan Plateau.</title>
        <authorList>
            <person name="Xing P."/>
            <person name="Phurbu D."/>
            <person name="Lu H."/>
        </authorList>
    </citation>
    <scope>NUCLEOTIDE SEQUENCE [LARGE SCALE GENOMIC DNA]</scope>
    <source>
        <strain evidence="2 3">YH5</strain>
    </source>
</reference>
<keyword evidence="1" id="KW-0812">Transmembrane</keyword>
<keyword evidence="1" id="KW-1133">Transmembrane helix</keyword>
<name>A0A365P3Q1_9FLAO</name>
<keyword evidence="3" id="KW-1185">Reference proteome</keyword>
<organism evidence="2 3">
    <name type="scientific">Flavobacterium tibetense</name>
    <dbReference type="NCBI Taxonomy" id="2233533"/>
    <lineage>
        <taxon>Bacteria</taxon>
        <taxon>Pseudomonadati</taxon>
        <taxon>Bacteroidota</taxon>
        <taxon>Flavobacteriia</taxon>
        <taxon>Flavobacteriales</taxon>
        <taxon>Flavobacteriaceae</taxon>
        <taxon>Flavobacterium</taxon>
    </lineage>
</organism>
<sequence>MINPELLRKKSVEKRKKAFSEQLKKEHLETKSTFFYKLLHHRFWLVRILASALYSVWIVIMAIGSFLAWLAAAISA</sequence>
<feature type="transmembrane region" description="Helical" evidence="1">
    <location>
        <begin position="44"/>
        <end position="72"/>
    </location>
</feature>
<dbReference type="EMBL" id="QLST01000004">
    <property type="protein sequence ID" value="RBA29037.1"/>
    <property type="molecule type" value="Genomic_DNA"/>
</dbReference>
<dbReference type="AlphaFoldDB" id="A0A365P3Q1"/>
<comment type="caution">
    <text evidence="2">The sequence shown here is derived from an EMBL/GenBank/DDBJ whole genome shotgun (WGS) entry which is preliminary data.</text>
</comment>
<proteinExistence type="predicted"/>
<keyword evidence="1" id="KW-0472">Membrane</keyword>
<evidence type="ECO:0000313" key="3">
    <source>
        <dbReference type="Proteomes" id="UP000253319"/>
    </source>
</evidence>
<evidence type="ECO:0000313" key="2">
    <source>
        <dbReference type="EMBL" id="RBA29037.1"/>
    </source>
</evidence>
<evidence type="ECO:0000256" key="1">
    <source>
        <dbReference type="SAM" id="Phobius"/>
    </source>
</evidence>
<accession>A0A365P3Q1</accession>
<protein>
    <submittedName>
        <fullName evidence="2">Uncharacterized protein</fullName>
    </submittedName>
</protein>